<sequence>MNKIISYKNAMTKFILVIFISLVSMTQTHALLPTEKQQTKAAELQAKHNGEVVVLIHGLMRTSLSMSSLKYFLQSYGYQVYVYSYPSTQQDIHAHGVDLYQFIATLLEKNPDIKIHFITHSLGGIIIRESLAKLTRKELNQVGCLIMLAPPNQGSVLAKLTVKMFPIISNIIKPLAELSSDEKAYVHQVPIPNIKMGIIAGRFDAKVPPSSARLPGQTELVVINTNHALIMNNSKSRQLILTFLENGKFEE</sequence>
<dbReference type="Gene3D" id="3.40.50.1820">
    <property type="entry name" value="alpha/beta hydrolase"/>
    <property type="match status" value="1"/>
</dbReference>
<comment type="caution">
    <text evidence="3">The sequence shown here is derived from an EMBL/GenBank/DDBJ whole genome shotgun (WGS) entry which is preliminary data.</text>
</comment>
<dbReference type="STRING" id="1212489.Ldro_2804"/>
<name>A0A0W0SMP6_9GAMM</name>
<dbReference type="InterPro" id="IPR007751">
    <property type="entry name" value="DUF676_lipase-like"/>
</dbReference>
<feature type="signal peptide" evidence="1">
    <location>
        <begin position="1"/>
        <end position="30"/>
    </location>
</feature>
<evidence type="ECO:0000259" key="2">
    <source>
        <dbReference type="Pfam" id="PF05057"/>
    </source>
</evidence>
<proteinExistence type="predicted"/>
<dbReference type="SUPFAM" id="SSF53474">
    <property type="entry name" value="alpha/beta-Hydrolases"/>
    <property type="match status" value="1"/>
</dbReference>
<dbReference type="PANTHER" id="PTHR37946:SF1">
    <property type="entry name" value="SLL1969 PROTEIN"/>
    <property type="match status" value="1"/>
</dbReference>
<keyword evidence="4" id="KW-1185">Reference proteome</keyword>
<dbReference type="RefSeq" id="WP_058497077.1">
    <property type="nucleotide sequence ID" value="NZ_CAAAIU010000004.1"/>
</dbReference>
<dbReference type="PANTHER" id="PTHR37946">
    <property type="entry name" value="SLL1969 PROTEIN"/>
    <property type="match status" value="1"/>
</dbReference>
<dbReference type="EMBL" id="LNXY01000031">
    <property type="protein sequence ID" value="KTC84640.1"/>
    <property type="molecule type" value="Genomic_DNA"/>
</dbReference>
<gene>
    <name evidence="3" type="ORF">Ldro_2804</name>
</gene>
<dbReference type="Proteomes" id="UP000054736">
    <property type="component" value="Unassembled WGS sequence"/>
</dbReference>
<reference evidence="3 4" key="1">
    <citation type="submission" date="2015-11" db="EMBL/GenBank/DDBJ databases">
        <title>Genomic analysis of 38 Legionella species identifies large and diverse effector repertoires.</title>
        <authorList>
            <person name="Burstein D."/>
            <person name="Amaro F."/>
            <person name="Zusman T."/>
            <person name="Lifshitz Z."/>
            <person name="Cohen O."/>
            <person name="Gilbert J.A."/>
            <person name="Pupko T."/>
            <person name="Shuman H.A."/>
            <person name="Segal G."/>
        </authorList>
    </citation>
    <scope>NUCLEOTIDE SEQUENCE [LARGE SCALE GENOMIC DNA]</scope>
    <source>
        <strain evidence="3 4">ATCC 700990</strain>
    </source>
</reference>
<organism evidence="3 4">
    <name type="scientific">Legionella drozanskii LLAP-1</name>
    <dbReference type="NCBI Taxonomy" id="1212489"/>
    <lineage>
        <taxon>Bacteria</taxon>
        <taxon>Pseudomonadati</taxon>
        <taxon>Pseudomonadota</taxon>
        <taxon>Gammaproteobacteria</taxon>
        <taxon>Legionellales</taxon>
        <taxon>Legionellaceae</taxon>
        <taxon>Legionella</taxon>
    </lineage>
</organism>
<dbReference type="Pfam" id="PF05057">
    <property type="entry name" value="DUF676"/>
    <property type="match status" value="1"/>
</dbReference>
<feature type="chain" id="PRO_5006912179" evidence="1">
    <location>
        <begin position="31"/>
        <end position="251"/>
    </location>
</feature>
<accession>A0A0W0SMP6</accession>
<dbReference type="PATRIC" id="fig|1212489.4.peg.2957"/>
<protein>
    <submittedName>
        <fullName evidence="3">Lipase B</fullName>
    </submittedName>
</protein>
<evidence type="ECO:0000313" key="4">
    <source>
        <dbReference type="Proteomes" id="UP000054736"/>
    </source>
</evidence>
<dbReference type="AlphaFoldDB" id="A0A0W0SMP6"/>
<feature type="domain" description="DUF676" evidence="2">
    <location>
        <begin position="51"/>
        <end position="151"/>
    </location>
</feature>
<dbReference type="OrthoDB" id="556502at2"/>
<evidence type="ECO:0000256" key="1">
    <source>
        <dbReference type="SAM" id="SignalP"/>
    </source>
</evidence>
<evidence type="ECO:0000313" key="3">
    <source>
        <dbReference type="EMBL" id="KTC84640.1"/>
    </source>
</evidence>
<keyword evidence="1" id="KW-0732">Signal</keyword>
<dbReference type="InterPro" id="IPR029058">
    <property type="entry name" value="AB_hydrolase_fold"/>
</dbReference>